<evidence type="ECO:0000313" key="2">
    <source>
        <dbReference type="EMBL" id="KJA28036.1"/>
    </source>
</evidence>
<feature type="compositionally biased region" description="Acidic residues" evidence="1">
    <location>
        <begin position="260"/>
        <end position="269"/>
    </location>
</feature>
<feature type="region of interest" description="Disordered" evidence="1">
    <location>
        <begin position="56"/>
        <end position="75"/>
    </location>
</feature>
<feature type="compositionally biased region" description="Basic residues" evidence="1">
    <location>
        <begin position="159"/>
        <end position="168"/>
    </location>
</feature>
<dbReference type="OrthoDB" id="3268830at2759"/>
<dbReference type="EMBL" id="KN817522">
    <property type="protein sequence ID" value="KJA28036.1"/>
    <property type="molecule type" value="Genomic_DNA"/>
</dbReference>
<dbReference type="AlphaFoldDB" id="A0A0D2PHR7"/>
<feature type="region of interest" description="Disordered" evidence="1">
    <location>
        <begin position="256"/>
        <end position="302"/>
    </location>
</feature>
<keyword evidence="3" id="KW-1185">Reference proteome</keyword>
<reference evidence="3" key="1">
    <citation type="submission" date="2014-04" db="EMBL/GenBank/DDBJ databases">
        <title>Evolutionary Origins and Diversification of the Mycorrhizal Mutualists.</title>
        <authorList>
            <consortium name="DOE Joint Genome Institute"/>
            <consortium name="Mycorrhizal Genomics Consortium"/>
            <person name="Kohler A."/>
            <person name="Kuo A."/>
            <person name="Nagy L.G."/>
            <person name="Floudas D."/>
            <person name="Copeland A."/>
            <person name="Barry K.W."/>
            <person name="Cichocki N."/>
            <person name="Veneault-Fourrey C."/>
            <person name="LaButti K."/>
            <person name="Lindquist E.A."/>
            <person name="Lipzen A."/>
            <person name="Lundell T."/>
            <person name="Morin E."/>
            <person name="Murat C."/>
            <person name="Riley R."/>
            <person name="Ohm R."/>
            <person name="Sun H."/>
            <person name="Tunlid A."/>
            <person name="Henrissat B."/>
            <person name="Grigoriev I.V."/>
            <person name="Hibbett D.S."/>
            <person name="Martin F."/>
        </authorList>
    </citation>
    <scope>NUCLEOTIDE SEQUENCE [LARGE SCALE GENOMIC DNA]</scope>
    <source>
        <strain evidence="3">FD-334 SS-4</strain>
    </source>
</reference>
<evidence type="ECO:0000313" key="3">
    <source>
        <dbReference type="Proteomes" id="UP000054270"/>
    </source>
</evidence>
<feature type="compositionally biased region" description="Polar residues" evidence="1">
    <location>
        <begin position="189"/>
        <end position="201"/>
    </location>
</feature>
<gene>
    <name evidence="2" type="ORF">HYPSUDRAFT_51488</name>
</gene>
<proteinExistence type="predicted"/>
<sequence>MRQTCLRSVLHAVYERCGGNLETKGTDDAPCGLYTQLTGLGQPIGDYKFRGNRPSYGMPGLPPDLRTEMPQTPAEREREQSLLDDPYARVLGPSSVQCRQCLKKIKLSSKSAYDTFHWRNHRARCLRAMKKKMKASGVNAKRVAHSPSLSVTAGASGRKPGRRAKRPKTPTPPLVTDSEDDRRSEPSSKVQSPAVPTSPLQRSPPVRAYMVDDADPRLEEYVLRSHPECVQALPAADHGRNWSWAQLKQRPHFAAPVYYDDGDDGDEDEAKSGPYSFDRSVVDADEREQEAARTLTTLFRSR</sequence>
<protein>
    <submittedName>
        <fullName evidence="2">Uncharacterized protein</fullName>
    </submittedName>
</protein>
<evidence type="ECO:0000256" key="1">
    <source>
        <dbReference type="SAM" id="MobiDB-lite"/>
    </source>
</evidence>
<name>A0A0D2PHR7_HYPSF</name>
<organism evidence="2 3">
    <name type="scientific">Hypholoma sublateritium (strain FD-334 SS-4)</name>
    <dbReference type="NCBI Taxonomy" id="945553"/>
    <lineage>
        <taxon>Eukaryota</taxon>
        <taxon>Fungi</taxon>
        <taxon>Dikarya</taxon>
        <taxon>Basidiomycota</taxon>
        <taxon>Agaricomycotina</taxon>
        <taxon>Agaricomycetes</taxon>
        <taxon>Agaricomycetidae</taxon>
        <taxon>Agaricales</taxon>
        <taxon>Agaricineae</taxon>
        <taxon>Strophariaceae</taxon>
        <taxon>Hypholoma</taxon>
    </lineage>
</organism>
<accession>A0A0D2PHR7</accession>
<feature type="region of interest" description="Disordered" evidence="1">
    <location>
        <begin position="135"/>
        <end position="207"/>
    </location>
</feature>
<dbReference type="Proteomes" id="UP000054270">
    <property type="component" value="Unassembled WGS sequence"/>
</dbReference>